<proteinExistence type="predicted"/>
<comment type="caution">
    <text evidence="1">The sequence shown here is derived from an EMBL/GenBank/DDBJ whole genome shotgun (WGS) entry which is preliminary data.</text>
</comment>
<dbReference type="EMBL" id="SDPW01000001">
    <property type="protein sequence ID" value="RXZ54730.1"/>
    <property type="molecule type" value="Genomic_DNA"/>
</dbReference>
<reference evidence="1 2" key="1">
    <citation type="submission" date="2019-01" db="EMBL/GenBank/DDBJ databases">
        <title>Senegalimassilia sp. nov. KGMB04484 isolated human feces.</title>
        <authorList>
            <person name="Han K.-I."/>
            <person name="Kim J.-S."/>
            <person name="Lee K.C."/>
            <person name="Suh M.K."/>
            <person name="Eom M.K."/>
            <person name="Lee J.H."/>
            <person name="Park S.-H."/>
            <person name="Kang S.W."/>
            <person name="Park J.-E."/>
            <person name="Oh B.S."/>
            <person name="Yu S.Y."/>
            <person name="Choi S.-H."/>
            <person name="Lee D.H."/>
            <person name="Yoon H."/>
            <person name="Kim B.-Y."/>
            <person name="Lee J.H."/>
            <person name="Lee J.-S."/>
        </authorList>
    </citation>
    <scope>NUCLEOTIDE SEQUENCE [LARGE SCALE GENOMIC DNA]</scope>
    <source>
        <strain evidence="1 2">KGMB04484</strain>
    </source>
</reference>
<dbReference type="RefSeq" id="WP_129425393.1">
    <property type="nucleotide sequence ID" value="NZ_SDPW01000001.1"/>
</dbReference>
<sequence>MSQRKFDSSVVLKIESILFALTDGTYDEATRTAQPTHAVTVTDIRAELYRRYDITQSTDKIRSILHAQDPSGNVYAGEESKAAKIGRLTGASLWCINPSNRPNGKRRYFVVRDLGKSQVMSLLQLIRSTPNGENTDDIALALTNMLCEFDQEELSTEPSKTNPFEI</sequence>
<keyword evidence="2" id="KW-1185">Reference proteome</keyword>
<dbReference type="Proteomes" id="UP000293345">
    <property type="component" value="Unassembled WGS sequence"/>
</dbReference>
<accession>A0A4Q2K307</accession>
<name>A0A4Q2K307_9ACTN</name>
<evidence type="ECO:0000313" key="1">
    <source>
        <dbReference type="EMBL" id="RXZ54730.1"/>
    </source>
</evidence>
<protein>
    <submittedName>
        <fullName evidence="1">Uncharacterized protein</fullName>
    </submittedName>
</protein>
<dbReference type="AlphaFoldDB" id="A0A4Q2K307"/>
<evidence type="ECO:0000313" key="2">
    <source>
        <dbReference type="Proteomes" id="UP000293345"/>
    </source>
</evidence>
<organism evidence="1 2">
    <name type="scientific">Senegalimassilia faecalis</name>
    <dbReference type="NCBI Taxonomy" id="2509433"/>
    <lineage>
        <taxon>Bacteria</taxon>
        <taxon>Bacillati</taxon>
        <taxon>Actinomycetota</taxon>
        <taxon>Coriobacteriia</taxon>
        <taxon>Coriobacteriales</taxon>
        <taxon>Coriobacteriaceae</taxon>
        <taxon>Senegalimassilia</taxon>
    </lineage>
</organism>
<gene>
    <name evidence="1" type="ORF">ET524_09730</name>
</gene>